<organism evidence="3 4">
    <name type="scientific">Bradyrhizobium oligotrophicum S58</name>
    <dbReference type="NCBI Taxonomy" id="1245469"/>
    <lineage>
        <taxon>Bacteria</taxon>
        <taxon>Pseudomonadati</taxon>
        <taxon>Pseudomonadota</taxon>
        <taxon>Alphaproteobacteria</taxon>
        <taxon>Hyphomicrobiales</taxon>
        <taxon>Nitrobacteraceae</taxon>
        <taxon>Bradyrhizobium</taxon>
    </lineage>
</organism>
<dbReference type="OrthoDB" id="784276at2"/>
<evidence type="ECO:0000313" key="3">
    <source>
        <dbReference type="EMBL" id="BAM93210.1"/>
    </source>
</evidence>
<feature type="transmembrane region" description="Helical" evidence="1">
    <location>
        <begin position="83"/>
        <end position="102"/>
    </location>
</feature>
<dbReference type="GeneID" id="301820897"/>
<dbReference type="KEGG" id="aol:S58_72460"/>
<name>M5A2T4_9BRAD</name>
<evidence type="ECO:0000259" key="2">
    <source>
        <dbReference type="Pfam" id="PF00487"/>
    </source>
</evidence>
<keyword evidence="1" id="KW-1133">Transmembrane helix</keyword>
<dbReference type="STRING" id="1245469.S58_72460"/>
<feature type="transmembrane region" description="Helical" evidence="1">
    <location>
        <begin position="156"/>
        <end position="175"/>
    </location>
</feature>
<dbReference type="GO" id="GO:0006629">
    <property type="term" value="P:lipid metabolic process"/>
    <property type="evidence" value="ECO:0007669"/>
    <property type="project" value="InterPro"/>
</dbReference>
<keyword evidence="4" id="KW-1185">Reference proteome</keyword>
<reference evidence="3 4" key="1">
    <citation type="journal article" date="2013" name="Appl. Environ. Microbiol.">
        <title>Genome analysis suggests that the soil oligotrophic bacterium Agromonas oligotrophica (Bradyrhizobium oligotrophicum) is a nitrogen-fixing symbiont of Aeschynomene indica.</title>
        <authorList>
            <person name="Okubo T."/>
            <person name="Fukushima S."/>
            <person name="Itakura M."/>
            <person name="Oshima K."/>
            <person name="Longtonglang A."/>
            <person name="Teaumroong N."/>
            <person name="Mitsui H."/>
            <person name="Hattori M."/>
            <person name="Hattori R."/>
            <person name="Hattori T."/>
            <person name="Minamisawa K."/>
        </authorList>
    </citation>
    <scope>NUCLEOTIDE SEQUENCE [LARGE SCALE GENOMIC DNA]</scope>
    <source>
        <strain evidence="3 4">S58</strain>
    </source>
</reference>
<dbReference type="InterPro" id="IPR005804">
    <property type="entry name" value="FA_desaturase_dom"/>
</dbReference>
<keyword evidence="1" id="KW-0472">Membrane</keyword>
<dbReference type="RefSeq" id="WP_015670281.1">
    <property type="nucleotide sequence ID" value="NC_020453.1"/>
</dbReference>
<feature type="transmembrane region" description="Helical" evidence="1">
    <location>
        <begin position="50"/>
        <end position="71"/>
    </location>
</feature>
<dbReference type="HOGENOM" id="CLU_879014_0_0_5"/>
<gene>
    <name evidence="3" type="ORF">S58_72460</name>
</gene>
<dbReference type="eggNOG" id="COG3239">
    <property type="taxonomic scope" value="Bacteria"/>
</dbReference>
<dbReference type="Pfam" id="PF00487">
    <property type="entry name" value="FA_desaturase"/>
    <property type="match status" value="1"/>
</dbReference>
<dbReference type="Proteomes" id="UP000011841">
    <property type="component" value="Chromosome"/>
</dbReference>
<proteinExistence type="predicted"/>
<dbReference type="EMBL" id="AP012603">
    <property type="protein sequence ID" value="BAM93210.1"/>
    <property type="molecule type" value="Genomic_DNA"/>
</dbReference>
<feature type="transmembrane region" description="Helical" evidence="1">
    <location>
        <begin position="18"/>
        <end position="38"/>
    </location>
</feature>
<evidence type="ECO:0000256" key="1">
    <source>
        <dbReference type="SAM" id="Phobius"/>
    </source>
</evidence>
<protein>
    <recommendedName>
        <fullName evidence="2">Fatty acid desaturase domain-containing protein</fullName>
    </recommendedName>
</protein>
<dbReference type="AlphaFoldDB" id="M5A2T4"/>
<feature type="domain" description="Fatty acid desaturase" evidence="2">
    <location>
        <begin position="47"/>
        <end position="272"/>
    </location>
</feature>
<sequence length="316" mass="35711">MTDKAAGATADDASSVRWGGGVLVAYLGLIVAFLLLLFRHFEAAPLWAKLIMLWVGCILAGRLEAILHWTTHFPVFRSPALNMAHRLCFCVLPLPAIWYRYLHFHHHRFNNGDADTTTTLVRDAAAHASIWAYLRLALRELHVLQFFREMKARHQVECIASLVLTLVLAAVLALLDWRAAVLFWLPVTWVGSTLMVAVYNYTDHVPGVPADPYRYATYVPLDSRYRRFLSALDLHNISTHLTHHRAPGIYWTELPRRQAAWEADYRDHGAPVSVALNSAILFNPIAFVRMLFFVNSTRNRLMSGHIDASPNVPAPG</sequence>
<accession>M5A2T4</accession>
<dbReference type="PATRIC" id="fig|1245469.3.peg.7405"/>
<evidence type="ECO:0000313" key="4">
    <source>
        <dbReference type="Proteomes" id="UP000011841"/>
    </source>
</evidence>
<keyword evidence="1" id="KW-0812">Transmembrane</keyword>